<dbReference type="RefSeq" id="WP_344533720.1">
    <property type="nucleotide sequence ID" value="NZ_BAAAPE010000016.1"/>
</dbReference>
<evidence type="ECO:0000256" key="1">
    <source>
        <dbReference type="ARBA" id="ARBA00010617"/>
    </source>
</evidence>
<dbReference type="PRINTS" id="PR00463">
    <property type="entry name" value="EP450I"/>
</dbReference>
<dbReference type="PANTHER" id="PTHR24305:SF166">
    <property type="entry name" value="CYTOCHROME P450 12A4, MITOCHONDRIAL-RELATED"/>
    <property type="match status" value="1"/>
</dbReference>
<keyword evidence="3" id="KW-1185">Reference proteome</keyword>
<dbReference type="InterPro" id="IPR002401">
    <property type="entry name" value="Cyt_P450_E_grp-I"/>
</dbReference>
<dbReference type="Proteomes" id="UP001500016">
    <property type="component" value="Unassembled WGS sequence"/>
</dbReference>
<sequence length="439" mass="48442">MHIPGPEPRADGGVGAVTAAGGLHTYQLRLHEEYGPVVRFQLPGADTAVSVADPVLLEATAHLDERPDELFAFLAPLCEAENLQTLAPEQHTPWRRTLLSVLAGRPSHERHFPRFTELAAELADRWAAEADKGPVASQKDLTALTLRMICQYALGGDATDPERVIAAFEDVLTEYLGRLYQVPLPGTPEERAERSDRALAYLRATVDRVLAAHRSGGRTDRSDLIGALVAAGESPVRIRDTVMVTLLAAHHTTGVAVSWTLHLLSRHPEAAARVAEELDRELGDRAAPTYAELRRLTYLEMVLKEAMRLYPPGPYGARETAEPLMVGDYEIPAGATVFYPFWAVHMNPAHWPEPERFRPERFTPEEAAGRHRLAYVPFGLGPRSCEGASLAMVEAELVLAVLLKRFGFRPVPGHEVVPVERFVLWAAHDIPLRVTPRRG</sequence>
<reference evidence="2 3" key="1">
    <citation type="journal article" date="2019" name="Int. J. Syst. Evol. Microbiol.">
        <title>The Global Catalogue of Microorganisms (GCM) 10K type strain sequencing project: providing services to taxonomists for standard genome sequencing and annotation.</title>
        <authorList>
            <consortium name="The Broad Institute Genomics Platform"/>
            <consortium name="The Broad Institute Genome Sequencing Center for Infectious Disease"/>
            <person name="Wu L."/>
            <person name="Ma J."/>
        </authorList>
    </citation>
    <scope>NUCLEOTIDE SEQUENCE [LARGE SCALE GENOMIC DNA]</scope>
    <source>
        <strain evidence="2 3">JCM 15478</strain>
    </source>
</reference>
<dbReference type="Gene3D" id="1.10.630.10">
    <property type="entry name" value="Cytochrome P450"/>
    <property type="match status" value="1"/>
</dbReference>
<dbReference type="InterPro" id="IPR036396">
    <property type="entry name" value="Cyt_P450_sf"/>
</dbReference>
<dbReference type="PRINTS" id="PR00385">
    <property type="entry name" value="P450"/>
</dbReference>
<evidence type="ECO:0000313" key="2">
    <source>
        <dbReference type="EMBL" id="GAA2097366.1"/>
    </source>
</evidence>
<name>A0ABN2WRF9_9ACTN</name>
<dbReference type="PANTHER" id="PTHR24305">
    <property type="entry name" value="CYTOCHROME P450"/>
    <property type="match status" value="1"/>
</dbReference>
<dbReference type="InterPro" id="IPR050121">
    <property type="entry name" value="Cytochrome_P450_monoxygenase"/>
</dbReference>
<gene>
    <name evidence="2" type="ORF">GCM10009801_67640</name>
</gene>
<evidence type="ECO:0000313" key="3">
    <source>
        <dbReference type="Proteomes" id="UP001500016"/>
    </source>
</evidence>
<dbReference type="InterPro" id="IPR001128">
    <property type="entry name" value="Cyt_P450"/>
</dbReference>
<dbReference type="Pfam" id="PF00067">
    <property type="entry name" value="p450"/>
    <property type="match status" value="1"/>
</dbReference>
<proteinExistence type="inferred from homology"/>
<comment type="similarity">
    <text evidence="1">Belongs to the cytochrome P450 family.</text>
</comment>
<protein>
    <submittedName>
        <fullName evidence="2">Cytochrome P450</fullName>
    </submittedName>
</protein>
<dbReference type="SUPFAM" id="SSF48264">
    <property type="entry name" value="Cytochrome P450"/>
    <property type="match status" value="1"/>
</dbReference>
<organism evidence="2 3">
    <name type="scientific">Streptomyces albiaxialis</name>
    <dbReference type="NCBI Taxonomy" id="329523"/>
    <lineage>
        <taxon>Bacteria</taxon>
        <taxon>Bacillati</taxon>
        <taxon>Actinomycetota</taxon>
        <taxon>Actinomycetes</taxon>
        <taxon>Kitasatosporales</taxon>
        <taxon>Streptomycetaceae</taxon>
        <taxon>Streptomyces</taxon>
    </lineage>
</organism>
<dbReference type="EMBL" id="BAAAPE010000016">
    <property type="protein sequence ID" value="GAA2097366.1"/>
    <property type="molecule type" value="Genomic_DNA"/>
</dbReference>
<comment type="caution">
    <text evidence="2">The sequence shown here is derived from an EMBL/GenBank/DDBJ whole genome shotgun (WGS) entry which is preliminary data.</text>
</comment>
<accession>A0ABN2WRF9</accession>